<accession>A0AB35FXU2</accession>
<dbReference type="Pfam" id="PF20155">
    <property type="entry name" value="TMP_3"/>
    <property type="match status" value="1"/>
</dbReference>
<feature type="transmembrane region" description="Helical" evidence="1">
    <location>
        <begin position="769"/>
        <end position="795"/>
    </location>
</feature>
<evidence type="ECO:0000313" key="4">
    <source>
        <dbReference type="Proteomes" id="UP000727071"/>
    </source>
</evidence>
<protein>
    <submittedName>
        <fullName evidence="3">Tape measure protein</fullName>
    </submittedName>
</protein>
<keyword evidence="1" id="KW-1133">Transmembrane helix</keyword>
<sequence>MADMATIGATLQIYDRFSSPLKDYASGLKSAAQASSGLKGAIANAVNGMSFQKPKSELDQLGNQVEKTGGLFKTMLGANIIGAGIVKGIGAISNGVKGLIGDLSSSSATWQTFQGNMEQLGKSKSDISSAKKSMQDFATQTIYSGSDMASTYAQLAAVGTKNTGELVKGFGGLAAASEDPAQAMKTLSQQATQMAAKPKVAWEDFKLMLEQSPAGMAAVAKTMNMSTGDLIKNIQGGKVATQDFFNTIQKTGTNANFTKMATQFKTVGQAVDGLKETLTNALQPAFDKVSKIGISAVSGLTDMIGEINFSSLADKIIGFFSNVGKQAANFWTAFKSTGAVIAVIDAFFSIRGAIDSVMSALKSTDGKSLFTIKNAAEAVGNAVIWVANQIDDFAMMIQRMDPSILEAVAVAAKIALTAFLGWKAITGVIGGVSGAIKGLSGAFTGVGSAMGFMAKHPILSTIIALAAAFAYAYMNSEKFRNGVNTVVSAIGKAVGVIADFVVKNKELVGALSVPAIAGFGFLIAGLSGKFSKLLGPLSKVSGLFNGFGKAKASGAGKVAEDITKVTDAGSSFKSIIGKGLNFTIKAIGIAIVIASLALLAKSLEGIANAGAQAPENLATFGVVVAGLAGTFALFGGRLQSSAVGIAVFAGSMSILALALAPIANAGAGAATNMAVFGVVVGGLAIVFAVFGTALTAAIPAMLIFGVTMLLIGVAALLVGSGIMLATMGMALLATQLPMIAAYGTSAAVGLLALGAAAIVFGVGALIAGIGLVILGAGLLVVGVGATIAAVGMLLLGAATMVFGIGLLIVSAAIMIVATGFMLIASVIPTVAAGFMLLVVPAMLLMAVLPIIGVTLLLVGAAGIIAGVGLLLAGTGALVAGAGMLVLAAGIAAVGIALVVLAAGIMALYTTIASIFSQIVSAVSSAMNNVVSAVSNGIQSAISAVKNVAGSLVSAGRDFVMGFVNGIKGAVGAAADAASSMAKSAMSAAKKFLGIHSPSRLMRDEVGYYVGAGMAVGINNSASLVSDSAVNMAQDAFASASNISAPTLNTPTMATMNIGDVMANGFMRAANALDILIGKLIGMDGVDANVTGSTNVTQAKSAFTSDTGMTRSSTNNSSQTVNFNFGDGSIVVQTNGSESGEELLEKIAAAAKKYSDKGLAF</sequence>
<feature type="transmembrane region" description="Helical" evidence="1">
    <location>
        <begin position="669"/>
        <end position="690"/>
    </location>
</feature>
<evidence type="ECO:0000259" key="2">
    <source>
        <dbReference type="Pfam" id="PF20155"/>
    </source>
</evidence>
<proteinExistence type="predicted"/>
<evidence type="ECO:0000313" key="3">
    <source>
        <dbReference type="EMBL" id="MBZ6015395.1"/>
    </source>
</evidence>
<feature type="transmembrane region" description="Helical" evidence="1">
    <location>
        <begin position="801"/>
        <end position="823"/>
    </location>
</feature>
<evidence type="ECO:0000256" key="1">
    <source>
        <dbReference type="SAM" id="Phobius"/>
    </source>
</evidence>
<dbReference type="PANTHER" id="PTHR37813:SF1">
    <property type="entry name" value="FELS-2 PROPHAGE PROTEIN"/>
    <property type="match status" value="1"/>
</dbReference>
<dbReference type="NCBIfam" id="TIGR02675">
    <property type="entry name" value="tape_meas_nterm"/>
    <property type="match status" value="1"/>
</dbReference>
<feature type="transmembrane region" description="Helical" evidence="1">
    <location>
        <begin position="458"/>
        <end position="474"/>
    </location>
</feature>
<feature type="transmembrane region" description="Helical" evidence="1">
    <location>
        <begin position="579"/>
        <end position="597"/>
    </location>
</feature>
<feature type="transmembrane region" description="Helical" evidence="1">
    <location>
        <begin position="739"/>
        <end position="762"/>
    </location>
</feature>
<feature type="transmembrane region" description="Helical" evidence="1">
    <location>
        <begin position="642"/>
        <end position="663"/>
    </location>
</feature>
<feature type="transmembrane region" description="Helical" evidence="1">
    <location>
        <begin position="857"/>
        <end position="878"/>
    </location>
</feature>
<dbReference type="Proteomes" id="UP000727071">
    <property type="component" value="Unassembled WGS sequence"/>
</dbReference>
<reference evidence="3" key="1">
    <citation type="submission" date="2021-05" db="EMBL/GenBank/DDBJ databases">
        <title>Pangenome of Leuconostoc gelidum warrants species status for Leuconostoc gelidum subsp. gasicomitatum.</title>
        <authorList>
            <person name="Johansson P."/>
            <person name="Sade E."/>
            <person name="Hultman J."/>
            <person name="Auvinen P."/>
            <person name="Bjorkroth J."/>
        </authorList>
    </citation>
    <scope>NUCLEOTIDE SEQUENCE</scope>
    <source>
        <strain evidence="3">C220d</strain>
    </source>
</reference>
<name>A0AB35FXU2_LEUGE</name>
<feature type="domain" description="Tape measure protein N-terminal" evidence="2">
    <location>
        <begin position="105"/>
        <end position="283"/>
    </location>
</feature>
<gene>
    <name evidence="3" type="ORF">KII88_02430</name>
</gene>
<dbReference type="InterPro" id="IPR013491">
    <property type="entry name" value="Tape_meas_N"/>
</dbReference>
<comment type="caution">
    <text evidence="3">The sequence shown here is derived from an EMBL/GenBank/DDBJ whole genome shotgun (WGS) entry which is preliminary data.</text>
</comment>
<feature type="transmembrane region" description="Helical" evidence="1">
    <location>
        <begin position="702"/>
        <end position="733"/>
    </location>
</feature>
<organism evidence="3 4">
    <name type="scientific">Leuconostoc gelidum subsp. gelidum</name>
    <dbReference type="NCBI Taxonomy" id="1607839"/>
    <lineage>
        <taxon>Bacteria</taxon>
        <taxon>Bacillati</taxon>
        <taxon>Bacillota</taxon>
        <taxon>Bacilli</taxon>
        <taxon>Lactobacillales</taxon>
        <taxon>Lactobacillaceae</taxon>
        <taxon>Leuconostoc</taxon>
        <taxon>Leuconostoc gelidum group</taxon>
    </lineage>
</organism>
<dbReference type="PANTHER" id="PTHR37813">
    <property type="entry name" value="FELS-2 PROPHAGE PROTEIN"/>
    <property type="match status" value="1"/>
</dbReference>
<keyword evidence="1" id="KW-0812">Transmembrane</keyword>
<dbReference type="AlphaFoldDB" id="A0AB35FXU2"/>
<feature type="transmembrane region" description="Helical" evidence="1">
    <location>
        <begin position="507"/>
        <end position="526"/>
    </location>
</feature>
<feature type="transmembrane region" description="Helical" evidence="1">
    <location>
        <begin position="617"/>
        <end position="635"/>
    </location>
</feature>
<feature type="transmembrane region" description="Helical" evidence="1">
    <location>
        <begin position="885"/>
        <end position="908"/>
    </location>
</feature>
<feature type="transmembrane region" description="Helical" evidence="1">
    <location>
        <begin position="830"/>
        <end position="851"/>
    </location>
</feature>
<dbReference type="EMBL" id="JAHBFV010000006">
    <property type="protein sequence ID" value="MBZ6015395.1"/>
    <property type="molecule type" value="Genomic_DNA"/>
</dbReference>
<keyword evidence="1" id="KW-0472">Membrane</keyword>